<evidence type="ECO:0000313" key="5">
    <source>
        <dbReference type="Proteomes" id="UP001162483"/>
    </source>
</evidence>
<evidence type="ECO:0000256" key="2">
    <source>
        <dbReference type="ARBA" id="ARBA00023043"/>
    </source>
</evidence>
<feature type="transmembrane region" description="Helical" evidence="3">
    <location>
        <begin position="94"/>
        <end position="112"/>
    </location>
</feature>
<dbReference type="PANTHER" id="PTHR10582:SF37">
    <property type="entry name" value="TRANSIENT RECEPTOR POTENTIAL CATION CHANNEL SUBFAMILY V MEMBER 5"/>
    <property type="match status" value="1"/>
</dbReference>
<keyword evidence="5" id="KW-1185">Reference proteome</keyword>
<gene>
    <name evidence="4" type="ORF">SPARVUS_LOCUS16412141</name>
</gene>
<evidence type="ECO:0000256" key="1">
    <source>
        <dbReference type="ARBA" id="ARBA00022737"/>
    </source>
</evidence>
<dbReference type="InterPro" id="IPR024862">
    <property type="entry name" value="TRPV"/>
</dbReference>
<feature type="transmembrane region" description="Helical" evidence="3">
    <location>
        <begin position="37"/>
        <end position="58"/>
    </location>
</feature>
<dbReference type="Proteomes" id="UP001162483">
    <property type="component" value="Unassembled WGS sequence"/>
</dbReference>
<feature type="non-terminal residue" evidence="4">
    <location>
        <position position="114"/>
    </location>
</feature>
<name>A0ABN9HMV3_9NEOB</name>
<proteinExistence type="predicted"/>
<accession>A0ABN9HMV3</accession>
<sequence>MSILLVLGWCYVMYFARGFQMLGPFTIMIHKMIFGDLVRFCWLMVVVIFGYTTAFYIIIQTEDHNHFGSFYTYVMSILSTFEFFLNIINSPPNYAVTLPYIFHIVYFSFAILTN</sequence>
<reference evidence="4" key="1">
    <citation type="submission" date="2023-05" db="EMBL/GenBank/DDBJ databases">
        <authorList>
            <person name="Stuckert A."/>
        </authorList>
    </citation>
    <scope>NUCLEOTIDE SEQUENCE</scope>
</reference>
<dbReference type="EMBL" id="CATNWA010021556">
    <property type="protein sequence ID" value="CAI9623127.1"/>
    <property type="molecule type" value="Genomic_DNA"/>
</dbReference>
<feature type="transmembrane region" description="Helical" evidence="3">
    <location>
        <begin position="70"/>
        <end position="88"/>
    </location>
</feature>
<keyword evidence="1" id="KW-0677">Repeat</keyword>
<organism evidence="4 5">
    <name type="scientific">Staurois parvus</name>
    <dbReference type="NCBI Taxonomy" id="386267"/>
    <lineage>
        <taxon>Eukaryota</taxon>
        <taxon>Metazoa</taxon>
        <taxon>Chordata</taxon>
        <taxon>Craniata</taxon>
        <taxon>Vertebrata</taxon>
        <taxon>Euteleostomi</taxon>
        <taxon>Amphibia</taxon>
        <taxon>Batrachia</taxon>
        <taxon>Anura</taxon>
        <taxon>Neobatrachia</taxon>
        <taxon>Ranoidea</taxon>
        <taxon>Ranidae</taxon>
        <taxon>Staurois</taxon>
    </lineage>
</organism>
<keyword evidence="2" id="KW-0040">ANK repeat</keyword>
<comment type="caution">
    <text evidence="4">The sequence shown here is derived from an EMBL/GenBank/DDBJ whole genome shotgun (WGS) entry which is preliminary data.</text>
</comment>
<dbReference type="PANTHER" id="PTHR10582">
    <property type="entry name" value="TRANSIENT RECEPTOR POTENTIAL ION CHANNEL PROTEIN"/>
    <property type="match status" value="1"/>
</dbReference>
<evidence type="ECO:0000313" key="4">
    <source>
        <dbReference type="EMBL" id="CAI9623127.1"/>
    </source>
</evidence>
<protein>
    <submittedName>
        <fullName evidence="4">Uncharacterized protein</fullName>
    </submittedName>
</protein>
<keyword evidence="3" id="KW-0812">Transmembrane</keyword>
<evidence type="ECO:0000256" key="3">
    <source>
        <dbReference type="SAM" id="Phobius"/>
    </source>
</evidence>
<keyword evidence="3" id="KW-0472">Membrane</keyword>
<keyword evidence="3" id="KW-1133">Transmembrane helix</keyword>